<dbReference type="PROSITE" id="PS50878">
    <property type="entry name" value="RT_POL"/>
    <property type="match status" value="1"/>
</dbReference>
<organism evidence="2 3">
    <name type="scientific">Symbiodinium microadriaticum</name>
    <name type="common">Dinoflagellate</name>
    <name type="synonym">Zooxanthella microadriatica</name>
    <dbReference type="NCBI Taxonomy" id="2951"/>
    <lineage>
        <taxon>Eukaryota</taxon>
        <taxon>Sar</taxon>
        <taxon>Alveolata</taxon>
        <taxon>Dinophyceae</taxon>
        <taxon>Suessiales</taxon>
        <taxon>Symbiodiniaceae</taxon>
        <taxon>Symbiodinium</taxon>
    </lineage>
</organism>
<dbReference type="Proteomes" id="UP000186817">
    <property type="component" value="Unassembled WGS sequence"/>
</dbReference>
<comment type="caution">
    <text evidence="2">The sequence shown here is derived from an EMBL/GenBank/DDBJ whole genome shotgun (WGS) entry which is preliminary data.</text>
</comment>
<dbReference type="PANTHER" id="PTHR19446">
    <property type="entry name" value="REVERSE TRANSCRIPTASES"/>
    <property type="match status" value="1"/>
</dbReference>
<dbReference type="GO" id="GO:0003964">
    <property type="term" value="F:RNA-directed DNA polymerase activity"/>
    <property type="evidence" value="ECO:0007669"/>
    <property type="project" value="UniProtKB-KW"/>
</dbReference>
<dbReference type="AlphaFoldDB" id="A0A1Q9D1P5"/>
<dbReference type="InterPro" id="IPR043502">
    <property type="entry name" value="DNA/RNA_pol_sf"/>
</dbReference>
<dbReference type="EMBL" id="LSRX01000778">
    <property type="protein sequence ID" value="OLP89073.1"/>
    <property type="molecule type" value="Genomic_DNA"/>
</dbReference>
<dbReference type="SUPFAM" id="SSF56672">
    <property type="entry name" value="DNA/RNA polymerases"/>
    <property type="match status" value="1"/>
</dbReference>
<sequence>MIDSTLLAVKEGVPSPEHERFWVACLETGQRLTAEKALAGAMRGGVQQGLLDGDTAFSMEAEKSGDLPLAGEGPRRRSTAIDKVLLPFWGGWGGQELTSRILTDRTQRWQPMGQLRGAAASVEVVAGVAVAQQAWQNQGRVSTLEILAALAEFRCRADGTQRTKLLHILDSQVVYQVVAKGSASSKRLNRLARLVMAVLLSGQLQHLVLWTISAWNYADAASWRAALQFHLDLKRFWARFRGETTGQQLTPVQVRRQRAGLAHRELRVLSWNAGHLGQQQWAEIKSWLQTEAKQVVRQGSPIVMDMQRWVRDNIRQGMSPPEWDALLSKDTVIARRMWRARRMSATHGSAADPDTTALIFQHQQVDAAIAAGDQFVAFKVLKQLRPWQPSQKAQLKDSKGYLLGPTGELEELRKYATDVFGKYPRLRDNFVELPQLASATLAKHIASIKPGKAVPKGAAPAAAWKICAQPVAEALSHYCSSLPPDQTLEDGLLSADLCLIPKPGKPADKPTQLRPLGILRPDARGLAGAAREMLAPHVIPFMKPLPQFAYLPGRGLSDAQSRVVQHLREVRQIGRSAKPSREDRKRGLGPPSLVGGITFALDLSQAFDTVSRQDILDQLQALSVEPSLVSLVHGLHHSSKYRLHAQGGFTEVETTTGIKQGCKLAPTLFSVLTGRLLHMLIDTFGLEAVQQHLTGYADDISVHKTIRSRRDLQIAHDLIQALLEAVGRLRLRVNPVKCSIMVRLSGTEAPSVTRRHICWLPDASGELKKHWRIGPNKAYPAFRLEGKIKYLGIIISYSNYELLMLRHRLAEAGKKIQQVRKYI</sequence>
<dbReference type="OrthoDB" id="425681at2759"/>
<keyword evidence="2" id="KW-0695">RNA-directed DNA polymerase</keyword>
<keyword evidence="3" id="KW-1185">Reference proteome</keyword>
<evidence type="ECO:0000259" key="1">
    <source>
        <dbReference type="PROSITE" id="PS50878"/>
    </source>
</evidence>
<protein>
    <submittedName>
        <fullName evidence="2">LINE-1 reverse transcriptase-like</fullName>
    </submittedName>
</protein>
<proteinExistence type="predicted"/>
<reference evidence="2 3" key="1">
    <citation type="submission" date="2016-02" db="EMBL/GenBank/DDBJ databases">
        <title>Genome analysis of coral dinoflagellate symbionts highlights evolutionary adaptations to a symbiotic lifestyle.</title>
        <authorList>
            <person name="Aranda M."/>
            <person name="Li Y."/>
            <person name="Liew Y.J."/>
            <person name="Baumgarten S."/>
            <person name="Simakov O."/>
            <person name="Wilson M."/>
            <person name="Piel J."/>
            <person name="Ashoor H."/>
            <person name="Bougouffa S."/>
            <person name="Bajic V.B."/>
            <person name="Ryu T."/>
            <person name="Ravasi T."/>
            <person name="Bayer T."/>
            <person name="Micklem G."/>
            <person name="Kim H."/>
            <person name="Bhak J."/>
            <person name="Lajeunesse T.C."/>
            <person name="Voolstra C.R."/>
        </authorList>
    </citation>
    <scope>NUCLEOTIDE SEQUENCE [LARGE SCALE GENOMIC DNA]</scope>
    <source>
        <strain evidence="2 3">CCMP2467</strain>
    </source>
</reference>
<keyword evidence="2" id="KW-0808">Transferase</keyword>
<gene>
    <name evidence="2" type="ORF">AK812_SmicGene29486</name>
</gene>
<dbReference type="InterPro" id="IPR000477">
    <property type="entry name" value="RT_dom"/>
</dbReference>
<accession>A0A1Q9D1P5</accession>
<keyword evidence="2" id="KW-0548">Nucleotidyltransferase</keyword>
<feature type="domain" description="Reverse transcriptase" evidence="1">
    <location>
        <begin position="481"/>
        <end position="795"/>
    </location>
</feature>
<dbReference type="Pfam" id="PF00078">
    <property type="entry name" value="RVT_1"/>
    <property type="match status" value="1"/>
</dbReference>
<evidence type="ECO:0000313" key="3">
    <source>
        <dbReference type="Proteomes" id="UP000186817"/>
    </source>
</evidence>
<evidence type="ECO:0000313" key="2">
    <source>
        <dbReference type="EMBL" id="OLP89073.1"/>
    </source>
</evidence>
<name>A0A1Q9D1P5_SYMMI</name>